<feature type="domain" description="HTH marR-type" evidence="1">
    <location>
        <begin position="25"/>
        <end position="161"/>
    </location>
</feature>
<proteinExistence type="predicted"/>
<evidence type="ECO:0000313" key="2">
    <source>
        <dbReference type="EMBL" id="WZK89428.1"/>
    </source>
</evidence>
<sequence length="169" mass="18590">MTGKLTISEIMGQIQQNWPRAMGPETPVILGVIRLNDIIAEGTNRIVADYGLTQSSFEVLMTLRAQPVPRQLTPTGLYQALLISSGGMTKVLKQLEQDGLVRRVAHETDQRSRYVQLTDAGETMAEQAFDAVTVFESAVLSKALSRDQIAHLGETLLQALDPLERDRGT</sequence>
<organism evidence="2 3">
    <name type="scientific">Aliisedimentitalea scapharcae</name>
    <dbReference type="NCBI Taxonomy" id="1524259"/>
    <lineage>
        <taxon>Bacteria</taxon>
        <taxon>Pseudomonadati</taxon>
        <taxon>Pseudomonadota</taxon>
        <taxon>Alphaproteobacteria</taxon>
        <taxon>Rhodobacterales</taxon>
        <taxon>Roseobacteraceae</taxon>
        <taxon>Aliisedimentitalea</taxon>
    </lineage>
</organism>
<reference evidence="2 3" key="1">
    <citation type="submission" date="2023-04" db="EMBL/GenBank/DDBJ databases">
        <title>Complete genome sequence of Alisedimentitalea scapharcae.</title>
        <authorList>
            <person name="Rong J.-C."/>
            <person name="Yi M.-L."/>
            <person name="Zhao Q."/>
        </authorList>
    </citation>
    <scope>NUCLEOTIDE SEQUENCE [LARGE SCALE GENOMIC DNA]</scope>
    <source>
        <strain evidence="2 3">KCTC 42119</strain>
    </source>
</reference>
<dbReference type="PRINTS" id="PR00598">
    <property type="entry name" value="HTHMARR"/>
</dbReference>
<evidence type="ECO:0000259" key="1">
    <source>
        <dbReference type="PROSITE" id="PS50995"/>
    </source>
</evidence>
<dbReference type="InterPro" id="IPR039422">
    <property type="entry name" value="MarR/SlyA-like"/>
</dbReference>
<accession>A0ABZ2XUR9</accession>
<protein>
    <submittedName>
        <fullName evidence="2">MarR family transcriptional regulator</fullName>
    </submittedName>
</protein>
<dbReference type="PROSITE" id="PS50995">
    <property type="entry name" value="HTH_MARR_2"/>
    <property type="match status" value="1"/>
</dbReference>
<dbReference type="InterPro" id="IPR036390">
    <property type="entry name" value="WH_DNA-bd_sf"/>
</dbReference>
<gene>
    <name evidence="2" type="ORF">QEZ52_02425</name>
</gene>
<dbReference type="InterPro" id="IPR036388">
    <property type="entry name" value="WH-like_DNA-bd_sf"/>
</dbReference>
<evidence type="ECO:0000313" key="3">
    <source>
        <dbReference type="Proteomes" id="UP001623232"/>
    </source>
</evidence>
<dbReference type="SUPFAM" id="SSF46785">
    <property type="entry name" value="Winged helix' DNA-binding domain"/>
    <property type="match status" value="1"/>
</dbReference>
<dbReference type="SMART" id="SM00347">
    <property type="entry name" value="HTH_MARR"/>
    <property type="match status" value="1"/>
</dbReference>
<dbReference type="Pfam" id="PF12802">
    <property type="entry name" value="MarR_2"/>
    <property type="match status" value="1"/>
</dbReference>
<dbReference type="Proteomes" id="UP001623232">
    <property type="component" value="Chromosome"/>
</dbReference>
<dbReference type="InterPro" id="IPR000835">
    <property type="entry name" value="HTH_MarR-typ"/>
</dbReference>
<dbReference type="PANTHER" id="PTHR33164:SF104">
    <property type="entry name" value="TRANSCRIPTIONAL REGULATORY PROTEIN"/>
    <property type="match status" value="1"/>
</dbReference>
<dbReference type="EMBL" id="CP123584">
    <property type="protein sequence ID" value="WZK89428.1"/>
    <property type="molecule type" value="Genomic_DNA"/>
</dbReference>
<dbReference type="Gene3D" id="1.10.10.10">
    <property type="entry name" value="Winged helix-like DNA-binding domain superfamily/Winged helix DNA-binding domain"/>
    <property type="match status" value="1"/>
</dbReference>
<keyword evidence="3" id="KW-1185">Reference proteome</keyword>
<dbReference type="PANTHER" id="PTHR33164">
    <property type="entry name" value="TRANSCRIPTIONAL REGULATOR, MARR FAMILY"/>
    <property type="match status" value="1"/>
</dbReference>
<dbReference type="RefSeq" id="WP_406647708.1">
    <property type="nucleotide sequence ID" value="NZ_CP123584.1"/>
</dbReference>
<name>A0ABZ2XUR9_9RHOB</name>